<reference evidence="2 3" key="1">
    <citation type="submission" date="2020-12" db="EMBL/GenBank/DDBJ databases">
        <title>Concerted genomic and epigenomic changes stabilize Arabidopsis allopolyploids.</title>
        <authorList>
            <person name="Chen Z."/>
        </authorList>
    </citation>
    <scope>NUCLEOTIDE SEQUENCE [LARGE SCALE GENOMIC DNA]</scope>
    <source>
        <strain evidence="2">Allo738</strain>
        <tissue evidence="2">Leaf</tissue>
    </source>
</reference>
<name>A0A8T2AA76_9BRAS</name>
<dbReference type="PROSITE" id="PS50222">
    <property type="entry name" value="EF_HAND_2"/>
    <property type="match status" value="1"/>
</dbReference>
<dbReference type="InterPro" id="IPR018247">
    <property type="entry name" value="EF_Hand_1_Ca_BS"/>
</dbReference>
<sequence>MGVVVIDGSTVRSFVEDEEQFKKSVDERFAALDLNKDGVLSRSEVRKAFESMRLLESHFGVDVVTPPDELTKLYDQSRT</sequence>
<dbReference type="AlphaFoldDB" id="A0A8T2AA76"/>
<evidence type="ECO:0000313" key="3">
    <source>
        <dbReference type="Proteomes" id="UP000694240"/>
    </source>
</evidence>
<dbReference type="EMBL" id="JAEFBK010000009">
    <property type="protein sequence ID" value="KAG7570423.1"/>
    <property type="molecule type" value="Genomic_DNA"/>
</dbReference>
<dbReference type="PANTHER" id="PTHR34574:SF5">
    <property type="entry name" value="CALCIUM-BINDING EF-HAND FAMILY PROTEIN"/>
    <property type="match status" value="1"/>
</dbReference>
<evidence type="ECO:0000259" key="1">
    <source>
        <dbReference type="PROSITE" id="PS50222"/>
    </source>
</evidence>
<dbReference type="PROSITE" id="PS00018">
    <property type="entry name" value="EF_HAND_1"/>
    <property type="match status" value="1"/>
</dbReference>
<dbReference type="PANTHER" id="PTHR34574">
    <property type="entry name" value="CALCIUM-BINDING EF-HAND FAMILY PROTEIN-RELATED"/>
    <property type="match status" value="1"/>
</dbReference>
<evidence type="ECO:0000313" key="2">
    <source>
        <dbReference type="EMBL" id="KAG7570423.1"/>
    </source>
</evidence>
<dbReference type="InterPro" id="IPR002048">
    <property type="entry name" value="EF_hand_dom"/>
</dbReference>
<comment type="caution">
    <text evidence="2">The sequence shown here is derived from an EMBL/GenBank/DDBJ whole genome shotgun (WGS) entry which is preliminary data.</text>
</comment>
<feature type="domain" description="EF-hand" evidence="1">
    <location>
        <begin position="20"/>
        <end position="55"/>
    </location>
</feature>
<dbReference type="GO" id="GO:0005509">
    <property type="term" value="F:calcium ion binding"/>
    <property type="evidence" value="ECO:0007669"/>
    <property type="project" value="InterPro"/>
</dbReference>
<accession>A0A8T2AA76</accession>
<protein>
    <submittedName>
        <fullName evidence="2">EF-hand domain pair</fullName>
    </submittedName>
</protein>
<dbReference type="Proteomes" id="UP000694240">
    <property type="component" value="Chromosome 9"/>
</dbReference>
<gene>
    <name evidence="2" type="ORF">ISN45_Aa04g030230</name>
</gene>
<proteinExistence type="predicted"/>
<keyword evidence="3" id="KW-1185">Reference proteome</keyword>
<organism evidence="2 3">
    <name type="scientific">Arabidopsis thaliana x Arabidopsis arenosa</name>
    <dbReference type="NCBI Taxonomy" id="1240361"/>
    <lineage>
        <taxon>Eukaryota</taxon>
        <taxon>Viridiplantae</taxon>
        <taxon>Streptophyta</taxon>
        <taxon>Embryophyta</taxon>
        <taxon>Tracheophyta</taxon>
        <taxon>Spermatophyta</taxon>
        <taxon>Magnoliopsida</taxon>
        <taxon>eudicotyledons</taxon>
        <taxon>Gunneridae</taxon>
        <taxon>Pentapetalae</taxon>
        <taxon>rosids</taxon>
        <taxon>malvids</taxon>
        <taxon>Brassicales</taxon>
        <taxon>Brassicaceae</taxon>
        <taxon>Camelineae</taxon>
        <taxon>Arabidopsis</taxon>
    </lineage>
</organism>